<keyword evidence="4" id="KW-1185">Reference proteome</keyword>
<feature type="compositionally biased region" description="Low complexity" evidence="1">
    <location>
        <begin position="74"/>
        <end position="93"/>
    </location>
</feature>
<evidence type="ECO:0008006" key="5">
    <source>
        <dbReference type="Google" id="ProtNLM"/>
    </source>
</evidence>
<keyword evidence="2" id="KW-0812">Transmembrane</keyword>
<name>A0ABU4UQQ6_9PSEU</name>
<feature type="transmembrane region" description="Helical" evidence="2">
    <location>
        <begin position="42"/>
        <end position="63"/>
    </location>
</feature>
<evidence type="ECO:0000256" key="1">
    <source>
        <dbReference type="SAM" id="MobiDB-lite"/>
    </source>
</evidence>
<proteinExistence type="predicted"/>
<sequence length="107" mass="10829">MEHEDTLRATFSTLGREVAPPNSHSAAGVIRRGRAVRSRRRTAAVIGSAVATAAVAALALAFLPGPPSTPVVPGPSLHTPSPTTTGDARTTPTGVPESPVGSPTTTR</sequence>
<reference evidence="3 4" key="1">
    <citation type="submission" date="2023-11" db="EMBL/GenBank/DDBJ databases">
        <title>Lentzea sokolovensis, sp. nov., Lentzea kristufkii, sp. nov., and Lentzea miocenensis, sp. nov., rare actinobacteria from Sokolov Coal Basin, Miocene lacustrine sediment, Czech Republic.</title>
        <authorList>
            <person name="Lara A."/>
            <person name="Kotroba L."/>
            <person name="Nouioui I."/>
            <person name="Neumann-Schaal M."/>
            <person name="Mast Y."/>
            <person name="Chronakova A."/>
        </authorList>
    </citation>
    <scope>NUCLEOTIDE SEQUENCE [LARGE SCALE GENOMIC DNA]</scope>
    <source>
        <strain evidence="3 4">BCCO 10_0061</strain>
    </source>
</reference>
<organism evidence="3 4">
    <name type="scientific">Lentzea sokolovensis</name>
    <dbReference type="NCBI Taxonomy" id="3095429"/>
    <lineage>
        <taxon>Bacteria</taxon>
        <taxon>Bacillati</taxon>
        <taxon>Actinomycetota</taxon>
        <taxon>Actinomycetes</taxon>
        <taxon>Pseudonocardiales</taxon>
        <taxon>Pseudonocardiaceae</taxon>
        <taxon>Lentzea</taxon>
    </lineage>
</organism>
<comment type="caution">
    <text evidence="3">The sequence shown here is derived from an EMBL/GenBank/DDBJ whole genome shotgun (WGS) entry which is preliminary data.</text>
</comment>
<dbReference type="Proteomes" id="UP001285352">
    <property type="component" value="Unassembled WGS sequence"/>
</dbReference>
<gene>
    <name evidence="3" type="ORF">SK854_06595</name>
</gene>
<reference evidence="3 4" key="2">
    <citation type="submission" date="2023-11" db="EMBL/GenBank/DDBJ databases">
        <authorList>
            <person name="Lara A.C."/>
            <person name="Chronakova A."/>
        </authorList>
    </citation>
    <scope>NUCLEOTIDE SEQUENCE [LARGE SCALE GENOMIC DNA]</scope>
    <source>
        <strain evidence="3 4">BCCO 10_0061</strain>
    </source>
</reference>
<evidence type="ECO:0000313" key="4">
    <source>
        <dbReference type="Proteomes" id="UP001285352"/>
    </source>
</evidence>
<protein>
    <recommendedName>
        <fullName evidence="5">Cellulase</fullName>
    </recommendedName>
</protein>
<dbReference type="RefSeq" id="WP_319974091.1">
    <property type="nucleotide sequence ID" value="NZ_JAXAVU010000004.1"/>
</dbReference>
<evidence type="ECO:0000313" key="3">
    <source>
        <dbReference type="EMBL" id="MDX8141771.1"/>
    </source>
</evidence>
<keyword evidence="2" id="KW-0472">Membrane</keyword>
<evidence type="ECO:0000256" key="2">
    <source>
        <dbReference type="SAM" id="Phobius"/>
    </source>
</evidence>
<feature type="region of interest" description="Disordered" evidence="1">
    <location>
        <begin position="1"/>
        <end position="33"/>
    </location>
</feature>
<keyword evidence="2" id="KW-1133">Transmembrane helix</keyword>
<dbReference type="EMBL" id="JAXAVU010000004">
    <property type="protein sequence ID" value="MDX8141771.1"/>
    <property type="molecule type" value="Genomic_DNA"/>
</dbReference>
<accession>A0ABU4UQQ6</accession>
<feature type="region of interest" description="Disordered" evidence="1">
    <location>
        <begin position="65"/>
        <end position="107"/>
    </location>
</feature>